<reference evidence="3 4" key="1">
    <citation type="journal article" date="2023" name="Plants (Basel)">
        <title>Bridging the Gap: Combining Genomics and Transcriptomics Approaches to Understand Stylosanthes scabra, an Orphan Legume from the Brazilian Caatinga.</title>
        <authorList>
            <person name="Ferreira-Neto J.R.C."/>
            <person name="da Silva M.D."/>
            <person name="Binneck E."/>
            <person name="de Melo N.F."/>
            <person name="da Silva R.H."/>
            <person name="de Melo A.L.T.M."/>
            <person name="Pandolfi V."/>
            <person name="Bustamante F.O."/>
            <person name="Brasileiro-Vidal A.C."/>
            <person name="Benko-Iseppon A.M."/>
        </authorList>
    </citation>
    <scope>NUCLEOTIDE SEQUENCE [LARGE SCALE GENOMIC DNA]</scope>
    <source>
        <tissue evidence="3">Leaves</tissue>
    </source>
</reference>
<proteinExistence type="predicted"/>
<evidence type="ECO:0000256" key="1">
    <source>
        <dbReference type="SAM" id="Coils"/>
    </source>
</evidence>
<keyword evidence="4" id="KW-1185">Reference proteome</keyword>
<sequence length="172" mass="19711">MRVWIRAQDARIWKVIDEGDQTPTNEDLKKMSSNDKAINFLHCALTHDVSMITSSCETAKEIWDKLNVTYEEDKKHKEYASRENENDSSTSSNKDKDANICLIANKNEVSDSNFSQSELQDAYDKLSEEFVKVSHENSNIKKINADLQQENEDLKFQNQSLEKAKAISNSES</sequence>
<feature type="compositionally biased region" description="Basic and acidic residues" evidence="2">
    <location>
        <begin position="75"/>
        <end position="85"/>
    </location>
</feature>
<keyword evidence="1" id="KW-0175">Coiled coil</keyword>
<protein>
    <submittedName>
        <fullName evidence="3">Uncharacterized protein</fullName>
    </submittedName>
</protein>
<comment type="caution">
    <text evidence="3">The sequence shown here is derived from an EMBL/GenBank/DDBJ whole genome shotgun (WGS) entry which is preliminary data.</text>
</comment>
<organism evidence="3 4">
    <name type="scientific">Stylosanthes scabra</name>
    <dbReference type="NCBI Taxonomy" id="79078"/>
    <lineage>
        <taxon>Eukaryota</taxon>
        <taxon>Viridiplantae</taxon>
        <taxon>Streptophyta</taxon>
        <taxon>Embryophyta</taxon>
        <taxon>Tracheophyta</taxon>
        <taxon>Spermatophyta</taxon>
        <taxon>Magnoliopsida</taxon>
        <taxon>eudicotyledons</taxon>
        <taxon>Gunneridae</taxon>
        <taxon>Pentapetalae</taxon>
        <taxon>rosids</taxon>
        <taxon>fabids</taxon>
        <taxon>Fabales</taxon>
        <taxon>Fabaceae</taxon>
        <taxon>Papilionoideae</taxon>
        <taxon>50 kb inversion clade</taxon>
        <taxon>dalbergioids sensu lato</taxon>
        <taxon>Dalbergieae</taxon>
        <taxon>Pterocarpus clade</taxon>
        <taxon>Stylosanthes</taxon>
    </lineage>
</organism>
<evidence type="ECO:0000313" key="4">
    <source>
        <dbReference type="Proteomes" id="UP001341840"/>
    </source>
</evidence>
<gene>
    <name evidence="3" type="ORF">PIB30_111925</name>
</gene>
<name>A0ABU6T2Q9_9FABA</name>
<feature type="non-terminal residue" evidence="3">
    <location>
        <position position="172"/>
    </location>
</feature>
<dbReference type="EMBL" id="JASCZI010067928">
    <property type="protein sequence ID" value="MED6142258.1"/>
    <property type="molecule type" value="Genomic_DNA"/>
</dbReference>
<accession>A0ABU6T2Q9</accession>
<feature type="region of interest" description="Disordered" evidence="2">
    <location>
        <begin position="75"/>
        <end position="97"/>
    </location>
</feature>
<dbReference type="Proteomes" id="UP001341840">
    <property type="component" value="Unassembled WGS sequence"/>
</dbReference>
<evidence type="ECO:0000256" key="2">
    <source>
        <dbReference type="SAM" id="MobiDB-lite"/>
    </source>
</evidence>
<dbReference type="Pfam" id="PF14223">
    <property type="entry name" value="Retrotran_gag_2"/>
    <property type="match status" value="1"/>
</dbReference>
<evidence type="ECO:0000313" key="3">
    <source>
        <dbReference type="EMBL" id="MED6142258.1"/>
    </source>
</evidence>
<feature type="coiled-coil region" evidence="1">
    <location>
        <begin position="133"/>
        <end position="167"/>
    </location>
</feature>